<feature type="region of interest" description="Disordered" evidence="10">
    <location>
        <begin position="353"/>
        <end position="418"/>
    </location>
</feature>
<name>A0A9P6YLI8_RHIOR</name>
<dbReference type="AlphaFoldDB" id="A0A9P6YLI8"/>
<feature type="domain" description="KA1" evidence="12">
    <location>
        <begin position="641"/>
        <end position="691"/>
    </location>
</feature>
<dbReference type="GO" id="GO:0005524">
    <property type="term" value="F:ATP binding"/>
    <property type="evidence" value="ECO:0007669"/>
    <property type="project" value="UniProtKB-UniRule"/>
</dbReference>
<evidence type="ECO:0000256" key="7">
    <source>
        <dbReference type="ARBA" id="ARBA00047899"/>
    </source>
</evidence>
<dbReference type="InterPro" id="IPR011009">
    <property type="entry name" value="Kinase-like_dom_sf"/>
</dbReference>
<dbReference type="PROSITE" id="PS00107">
    <property type="entry name" value="PROTEIN_KINASE_ATP"/>
    <property type="match status" value="1"/>
</dbReference>
<evidence type="ECO:0000256" key="2">
    <source>
        <dbReference type="ARBA" id="ARBA00022527"/>
    </source>
</evidence>
<accession>A0A9P6YLI8</accession>
<evidence type="ECO:0000256" key="10">
    <source>
        <dbReference type="SAM" id="MobiDB-lite"/>
    </source>
</evidence>
<dbReference type="FunFam" id="1.10.510.10:FF:000571">
    <property type="entry name" value="Maternal embryonic leucine zipper kinase"/>
    <property type="match status" value="1"/>
</dbReference>
<dbReference type="EC" id="2.7.11.1" evidence="1"/>
<dbReference type="PANTHER" id="PTHR24346:SF110">
    <property type="entry name" value="NON-SPECIFIC SERINE_THREONINE PROTEIN KINASE"/>
    <property type="match status" value="1"/>
</dbReference>
<feature type="binding site" evidence="9">
    <location>
        <position position="95"/>
    </location>
    <ligand>
        <name>ATP</name>
        <dbReference type="ChEBI" id="CHEBI:30616"/>
    </ligand>
</feature>
<dbReference type="FunFam" id="3.30.200.20:FF:000042">
    <property type="entry name" value="Aurora kinase A"/>
    <property type="match status" value="1"/>
</dbReference>
<dbReference type="InterPro" id="IPR017441">
    <property type="entry name" value="Protein_kinase_ATP_BS"/>
</dbReference>
<dbReference type="PROSITE" id="PS50011">
    <property type="entry name" value="PROTEIN_KINASE_DOM"/>
    <property type="match status" value="1"/>
</dbReference>
<dbReference type="Gene3D" id="1.10.510.10">
    <property type="entry name" value="Transferase(Phosphotransferase) domain 1"/>
    <property type="match status" value="1"/>
</dbReference>
<sequence>MISETQVHQRSFSVMAVPSEFEQHRRKQSAQCFSENKSWHQEVYKRYGYQPKHKVPAYFGPYLLLQTLGEGEFAKVKAGVHVETEQDVAIKLIKKEHVRQASLETKLEREISVLKSVCHPHIVSLYEVLNIKNYIGIVLQRAFGGELFDYILKHRCLQENEAKRLFAQLISGVHYMHQKHIVHRDLKLENLLLSKDRDIIITDFGFANRFKLEHQDLMVTSCGSPCYAAPELVINDDENIHYVGTAVDIWSCGVILFAMLCGYLPFDDDPNNPQGTNIHLLYKYIISTPLELPTSMSEEAKDLLKRMLVPDPNKRCTMDEIRSHPWLEEYHGLLYKSIEELESSDTRLSISVSHVQNSTQTNNTSESREQRHGATCVTNHEEEEDEDMPPLEIENNATEEDENRPSTPEEEEKKELFEQEKTNSMFQSKFFSVISRHVSVKKAQSPNIPVRSLSTAAATTSHSRQRAISDIQDNYHHQPTLSVLPSVSEQTIMNEKRSKGQKLKDWFKRNSKHTSTKFGSTERVNLSERPVSSSTIYPIRAMPIGKPLGSYAADFNDSKLRIHRGTVDQDALTSKAPNEVLFTIKEALDRMGISLKRIHDFKVKCIRPSRHSSSKRNSLKLLFNNSNHKHHPPATIYGEQGIDTGEEVQFSVELSKIENLPGLYVVDIRRIRGSIWAYKFLYHTLLDLLDLRQSGYMTQRRVSKEKDSHRMSSMTTSTHSTNDL</sequence>
<evidence type="ECO:0000313" key="13">
    <source>
        <dbReference type="EMBL" id="KAG1551723.1"/>
    </source>
</evidence>
<evidence type="ECO:0000256" key="5">
    <source>
        <dbReference type="ARBA" id="ARBA00022777"/>
    </source>
</evidence>
<keyword evidence="3" id="KW-0808">Transferase</keyword>
<evidence type="ECO:0000256" key="1">
    <source>
        <dbReference type="ARBA" id="ARBA00012513"/>
    </source>
</evidence>
<proteinExistence type="predicted"/>
<dbReference type="GO" id="GO:0005737">
    <property type="term" value="C:cytoplasm"/>
    <property type="evidence" value="ECO:0007669"/>
    <property type="project" value="TreeGrafter"/>
</dbReference>
<dbReference type="InterPro" id="IPR001772">
    <property type="entry name" value="KA1_dom"/>
</dbReference>
<dbReference type="PANTHER" id="PTHR24346">
    <property type="entry name" value="MAP/MICROTUBULE AFFINITY-REGULATING KINASE"/>
    <property type="match status" value="1"/>
</dbReference>
<feature type="region of interest" description="Disordered" evidence="10">
    <location>
        <begin position="700"/>
        <end position="724"/>
    </location>
</feature>
<dbReference type="InterPro" id="IPR000719">
    <property type="entry name" value="Prot_kinase_dom"/>
</dbReference>
<dbReference type="Proteomes" id="UP000717996">
    <property type="component" value="Unassembled WGS sequence"/>
</dbReference>
<protein>
    <recommendedName>
        <fullName evidence="1">non-specific serine/threonine protein kinase</fullName>
        <ecNumber evidence="1">2.7.11.1</ecNumber>
    </recommendedName>
</protein>
<dbReference type="PROSITE" id="PS50032">
    <property type="entry name" value="KA1"/>
    <property type="match status" value="1"/>
</dbReference>
<evidence type="ECO:0000259" key="11">
    <source>
        <dbReference type="PROSITE" id="PS50011"/>
    </source>
</evidence>
<dbReference type="SUPFAM" id="SSF56112">
    <property type="entry name" value="Protein kinase-like (PK-like)"/>
    <property type="match status" value="1"/>
</dbReference>
<comment type="catalytic activity">
    <reaction evidence="7">
        <text>L-threonyl-[protein] + ATP = O-phospho-L-threonyl-[protein] + ADP + H(+)</text>
        <dbReference type="Rhea" id="RHEA:46608"/>
        <dbReference type="Rhea" id="RHEA-COMP:11060"/>
        <dbReference type="Rhea" id="RHEA-COMP:11605"/>
        <dbReference type="ChEBI" id="CHEBI:15378"/>
        <dbReference type="ChEBI" id="CHEBI:30013"/>
        <dbReference type="ChEBI" id="CHEBI:30616"/>
        <dbReference type="ChEBI" id="CHEBI:61977"/>
        <dbReference type="ChEBI" id="CHEBI:456216"/>
        <dbReference type="EC" id="2.7.11.1"/>
    </reaction>
</comment>
<dbReference type="EMBL" id="JAANIT010000128">
    <property type="protein sequence ID" value="KAG1551723.1"/>
    <property type="molecule type" value="Genomic_DNA"/>
</dbReference>
<evidence type="ECO:0000256" key="3">
    <source>
        <dbReference type="ARBA" id="ARBA00022679"/>
    </source>
</evidence>
<evidence type="ECO:0000256" key="6">
    <source>
        <dbReference type="ARBA" id="ARBA00022840"/>
    </source>
</evidence>
<dbReference type="Pfam" id="PF02149">
    <property type="entry name" value="KA1"/>
    <property type="match status" value="1"/>
</dbReference>
<evidence type="ECO:0000256" key="9">
    <source>
        <dbReference type="PROSITE-ProRule" id="PRU10141"/>
    </source>
</evidence>
<dbReference type="InterPro" id="IPR008271">
    <property type="entry name" value="Ser/Thr_kinase_AS"/>
</dbReference>
<feature type="compositionally biased region" description="Polar residues" evidence="10">
    <location>
        <begin position="353"/>
        <end position="365"/>
    </location>
</feature>
<feature type="compositionally biased region" description="Acidic residues" evidence="10">
    <location>
        <begin position="397"/>
        <end position="410"/>
    </location>
</feature>
<evidence type="ECO:0000313" key="14">
    <source>
        <dbReference type="Proteomes" id="UP000717996"/>
    </source>
</evidence>
<dbReference type="GO" id="GO:0035556">
    <property type="term" value="P:intracellular signal transduction"/>
    <property type="evidence" value="ECO:0007669"/>
    <property type="project" value="TreeGrafter"/>
</dbReference>
<gene>
    <name evidence="13" type="ORF">G6F51_001662</name>
</gene>
<reference evidence="13" key="1">
    <citation type="journal article" date="2020" name="Microb. Genom.">
        <title>Genetic diversity of clinical and environmental Mucorales isolates obtained from an investigation of mucormycosis cases among solid organ transplant recipients.</title>
        <authorList>
            <person name="Nguyen M.H."/>
            <person name="Kaul D."/>
            <person name="Muto C."/>
            <person name="Cheng S.J."/>
            <person name="Richter R.A."/>
            <person name="Bruno V.M."/>
            <person name="Liu G."/>
            <person name="Beyhan S."/>
            <person name="Sundermann A.J."/>
            <person name="Mounaud S."/>
            <person name="Pasculle A.W."/>
            <person name="Nierman W.C."/>
            <person name="Driscoll E."/>
            <person name="Cumbie R."/>
            <person name="Clancy C.J."/>
            <person name="Dupont C.L."/>
        </authorList>
    </citation>
    <scope>NUCLEOTIDE SEQUENCE</scope>
    <source>
        <strain evidence="13">GL16</strain>
    </source>
</reference>
<dbReference type="Pfam" id="PF00069">
    <property type="entry name" value="Pkinase"/>
    <property type="match status" value="1"/>
</dbReference>
<evidence type="ECO:0000259" key="12">
    <source>
        <dbReference type="PROSITE" id="PS50032"/>
    </source>
</evidence>
<keyword evidence="6 9" id="KW-0067">ATP-binding</keyword>
<evidence type="ECO:0000256" key="4">
    <source>
        <dbReference type="ARBA" id="ARBA00022741"/>
    </source>
</evidence>
<comment type="caution">
    <text evidence="13">The sequence shown here is derived from an EMBL/GenBank/DDBJ whole genome shotgun (WGS) entry which is preliminary data.</text>
</comment>
<keyword evidence="5" id="KW-0418">Kinase</keyword>
<feature type="compositionally biased region" description="Low complexity" evidence="10">
    <location>
        <begin position="711"/>
        <end position="724"/>
    </location>
</feature>
<keyword evidence="4 9" id="KW-0547">Nucleotide-binding</keyword>
<dbReference type="SUPFAM" id="SSF103243">
    <property type="entry name" value="KA1-like"/>
    <property type="match status" value="1"/>
</dbReference>
<evidence type="ECO:0000256" key="8">
    <source>
        <dbReference type="ARBA" id="ARBA00048679"/>
    </source>
</evidence>
<comment type="catalytic activity">
    <reaction evidence="8">
        <text>L-seryl-[protein] + ATP = O-phospho-L-seryl-[protein] + ADP + H(+)</text>
        <dbReference type="Rhea" id="RHEA:17989"/>
        <dbReference type="Rhea" id="RHEA-COMP:9863"/>
        <dbReference type="Rhea" id="RHEA-COMP:11604"/>
        <dbReference type="ChEBI" id="CHEBI:15378"/>
        <dbReference type="ChEBI" id="CHEBI:29999"/>
        <dbReference type="ChEBI" id="CHEBI:30616"/>
        <dbReference type="ChEBI" id="CHEBI:83421"/>
        <dbReference type="ChEBI" id="CHEBI:456216"/>
        <dbReference type="EC" id="2.7.11.1"/>
    </reaction>
</comment>
<organism evidence="13 14">
    <name type="scientific">Rhizopus oryzae</name>
    <name type="common">Mucormycosis agent</name>
    <name type="synonym">Rhizopus arrhizus var. delemar</name>
    <dbReference type="NCBI Taxonomy" id="64495"/>
    <lineage>
        <taxon>Eukaryota</taxon>
        <taxon>Fungi</taxon>
        <taxon>Fungi incertae sedis</taxon>
        <taxon>Mucoromycota</taxon>
        <taxon>Mucoromycotina</taxon>
        <taxon>Mucoromycetes</taxon>
        <taxon>Mucorales</taxon>
        <taxon>Mucorineae</taxon>
        <taxon>Rhizopodaceae</taxon>
        <taxon>Rhizopus</taxon>
    </lineage>
</organism>
<dbReference type="OrthoDB" id="193931at2759"/>
<dbReference type="PROSITE" id="PS00108">
    <property type="entry name" value="PROTEIN_KINASE_ST"/>
    <property type="match status" value="1"/>
</dbReference>
<feature type="domain" description="Protein kinase" evidence="11">
    <location>
        <begin position="62"/>
        <end position="327"/>
    </location>
</feature>
<dbReference type="Gene3D" id="3.30.310.80">
    <property type="entry name" value="Kinase associated domain 1, KA1"/>
    <property type="match status" value="1"/>
</dbReference>
<dbReference type="InterPro" id="IPR028375">
    <property type="entry name" value="KA1/Ssp2_C"/>
</dbReference>
<keyword evidence="2" id="KW-0723">Serine/threonine-protein kinase</keyword>
<dbReference type="GO" id="GO:0004674">
    <property type="term" value="F:protein serine/threonine kinase activity"/>
    <property type="evidence" value="ECO:0007669"/>
    <property type="project" value="UniProtKB-KW"/>
</dbReference>
<dbReference type="SMART" id="SM00220">
    <property type="entry name" value="S_TKc"/>
    <property type="match status" value="1"/>
</dbReference>